<dbReference type="EC" id="1.2.7.5" evidence="10"/>
<keyword evidence="5 10" id="KW-0560">Oxidoreductase</keyword>
<keyword evidence="3" id="KW-0004">4Fe-4S</keyword>
<reference evidence="10 11" key="1">
    <citation type="submission" date="2021-08" db="EMBL/GenBank/DDBJ databases">
        <title>Culture and genomic analysis of Symbiopectobacterium purcellii sp. nov. gen. nov., isolated from the leafhopper Empoasca decipiens.</title>
        <authorList>
            <person name="Nadal-Jimenez P."/>
            <person name="Siozios S."/>
            <person name="Halliday N."/>
            <person name="Camara M."/>
            <person name="Hurst G.D.D."/>
        </authorList>
    </citation>
    <scope>NUCLEOTIDE SEQUENCE [LARGE SCALE GENOMIC DNA]</scope>
    <source>
        <strain evidence="10 11">SyEd1</strain>
    </source>
</reference>
<dbReference type="Proteomes" id="UP000825886">
    <property type="component" value="Chromosome"/>
</dbReference>
<dbReference type="Gene3D" id="1.10.569.10">
    <property type="entry name" value="Aldehyde Ferredoxin Oxidoreductase Protein, subunit A, domain 2"/>
    <property type="match status" value="1"/>
</dbReference>
<evidence type="ECO:0000256" key="5">
    <source>
        <dbReference type="ARBA" id="ARBA00023002"/>
    </source>
</evidence>
<dbReference type="RefSeq" id="WP_222158826.1">
    <property type="nucleotide sequence ID" value="NZ_CP081864.1"/>
</dbReference>
<evidence type="ECO:0000256" key="7">
    <source>
        <dbReference type="ARBA" id="ARBA00023014"/>
    </source>
</evidence>
<dbReference type="SUPFAM" id="SSF48310">
    <property type="entry name" value="Aldehyde ferredoxin oxidoreductase, C-terminal domains"/>
    <property type="match status" value="1"/>
</dbReference>
<dbReference type="InterPro" id="IPR013985">
    <property type="entry name" value="Ald_Fedxn_OxRdtase_dom3"/>
</dbReference>
<comment type="cofactor">
    <cofactor evidence="1">
        <name>[4Fe-4S] cluster</name>
        <dbReference type="ChEBI" id="CHEBI:49883"/>
    </cofactor>
</comment>
<dbReference type="Pfam" id="PF01314">
    <property type="entry name" value="AFOR_C"/>
    <property type="match status" value="1"/>
</dbReference>
<evidence type="ECO:0000313" key="11">
    <source>
        <dbReference type="Proteomes" id="UP000825886"/>
    </source>
</evidence>
<dbReference type="PANTHER" id="PTHR30038">
    <property type="entry name" value="ALDEHYDE FERREDOXIN OXIDOREDUCTASE"/>
    <property type="match status" value="1"/>
</dbReference>
<comment type="cofactor">
    <cofactor evidence="8">
        <name>tungstopterin</name>
        <dbReference type="ChEBI" id="CHEBI:30402"/>
    </cofactor>
</comment>
<evidence type="ECO:0000256" key="2">
    <source>
        <dbReference type="ARBA" id="ARBA00011032"/>
    </source>
</evidence>
<dbReference type="PANTHER" id="PTHR30038:SF0">
    <property type="entry name" value="TUNGSTEN-CONTAINING ALDEHYDE FERREDOXIN OXIDOREDUCTASE"/>
    <property type="match status" value="1"/>
</dbReference>
<dbReference type="InterPro" id="IPR001203">
    <property type="entry name" value="OxRdtase_Ald_Fedxn_C"/>
</dbReference>
<dbReference type="InterPro" id="IPR036503">
    <property type="entry name" value="Ald_Fedxn_OxRdtase_N_sf"/>
</dbReference>
<keyword evidence="7" id="KW-0411">Iron-sulfur</keyword>
<keyword evidence="6" id="KW-0408">Iron</keyword>
<keyword evidence="11" id="KW-1185">Reference proteome</keyword>
<evidence type="ECO:0000256" key="8">
    <source>
        <dbReference type="ARBA" id="ARBA00049934"/>
    </source>
</evidence>
<comment type="similarity">
    <text evidence="2">Belongs to the AOR/FOR family.</text>
</comment>
<keyword evidence="4" id="KW-0479">Metal-binding</keyword>
<evidence type="ECO:0000256" key="6">
    <source>
        <dbReference type="ARBA" id="ARBA00023004"/>
    </source>
</evidence>
<evidence type="ECO:0000259" key="9">
    <source>
        <dbReference type="SMART" id="SM00790"/>
    </source>
</evidence>
<evidence type="ECO:0000256" key="4">
    <source>
        <dbReference type="ARBA" id="ARBA00022723"/>
    </source>
</evidence>
<evidence type="ECO:0000313" key="10">
    <source>
        <dbReference type="EMBL" id="QZN95750.1"/>
    </source>
</evidence>
<accession>A0ABX9ARY9</accession>
<dbReference type="SMART" id="SM00790">
    <property type="entry name" value="AFOR_N"/>
    <property type="match status" value="1"/>
</dbReference>
<sequence length="700" mass="77249">MINGWTGNILRINLSTGTISKEDSSQYKKMVGGMGFGYKIMYDEVPAGTKPFDEGNKVVFAVGSLTGSGAPCSSRVNITSLSTFTRGHLVVDANMGGFFAAYMKYAGYDAIIIEGKAEKPVWINIQNDEVKIENAAFLWGKSTRATTEEICRATSEETCVAAIGPAGENLVPLSGILNSRNHSGGAGVGAVLGSKNLKAIAVWGSHGVNVANREELKALNEYMMTQLIGANNNHVVPSTPQAWAEYSDPKSRWTARKGLYWQAAEGGPIETGEIPPGNQNTVGFRTMKSTFDLGPAAEKYTVKMGGCHSCPIHCMSQLNVPQAKQFGGPTTGGNTCVANFVHTTIFPNGPKDIAEKGDGNVVGNLVGLSIFDDMGLWCNYGQLHRDFTYCHTHGVFKRVLPAEEYASIPWKLMEEGDPNFIKDIYHRLAHRIGEFSHLSDGSYFIAERWNLGPEYWNYAKNKLWSPMGFPVHHANEASAQVGTIVNCMFNRDAMTHTHINYIGSGLPLKLQKEIAAELFGSADAFDETKSYTPINRYKIDYAKWTLLRSCLHDAVTLCNWVWPMTVSPHKSRNYRGDLAMEAKFFAAVTGEDTTEASLDLAAERIFTLHRAYTVKLMNTMDMRREHDQICDWVFDKDPKLPAFSEGTDKMDRDDVQKSLTMFYSAMGWDPELGCPTRAVLERLDLKEVADDLAAHNLLPA</sequence>
<name>A0ABX9ARY9_9ENTR</name>
<dbReference type="InterPro" id="IPR013984">
    <property type="entry name" value="Ald_Fedxn_OxRdtase_dom2"/>
</dbReference>
<dbReference type="InterPro" id="IPR036021">
    <property type="entry name" value="Tungsten_al_ferr_oxy-like_C"/>
</dbReference>
<gene>
    <name evidence="10" type="ORF">K6K13_21860</name>
</gene>
<evidence type="ECO:0000256" key="3">
    <source>
        <dbReference type="ARBA" id="ARBA00022485"/>
    </source>
</evidence>
<dbReference type="EMBL" id="CP081864">
    <property type="protein sequence ID" value="QZN95750.1"/>
    <property type="molecule type" value="Genomic_DNA"/>
</dbReference>
<dbReference type="Gene3D" id="1.10.599.10">
    <property type="entry name" value="Aldehyde Ferredoxin Oxidoreductase Protein, subunit A, domain 3"/>
    <property type="match status" value="1"/>
</dbReference>
<dbReference type="Pfam" id="PF02730">
    <property type="entry name" value="AFOR_N"/>
    <property type="match status" value="1"/>
</dbReference>
<proteinExistence type="inferred from homology"/>
<dbReference type="InterPro" id="IPR051919">
    <property type="entry name" value="W-dependent_AOR"/>
</dbReference>
<dbReference type="NCBIfam" id="NF007354">
    <property type="entry name" value="PRK09849.1"/>
    <property type="match status" value="1"/>
</dbReference>
<dbReference type="GO" id="GO:0033726">
    <property type="term" value="F:aldehyde ferredoxin oxidoreductase activity"/>
    <property type="evidence" value="ECO:0007669"/>
    <property type="project" value="UniProtKB-EC"/>
</dbReference>
<dbReference type="SUPFAM" id="SSF56228">
    <property type="entry name" value="Aldehyde ferredoxin oxidoreductase, N-terminal domain"/>
    <property type="match status" value="1"/>
</dbReference>
<dbReference type="Gene3D" id="3.60.9.10">
    <property type="entry name" value="Aldehyde ferredoxin oxidoreductase, N-terminal domain"/>
    <property type="match status" value="1"/>
</dbReference>
<evidence type="ECO:0000256" key="1">
    <source>
        <dbReference type="ARBA" id="ARBA00001966"/>
    </source>
</evidence>
<dbReference type="InterPro" id="IPR013983">
    <property type="entry name" value="Ald_Fedxn_OxRdtase_N"/>
</dbReference>
<organism evidence="10 11">
    <name type="scientific">Symbiopectobacterium purcellii</name>
    <dbReference type="NCBI Taxonomy" id="2871826"/>
    <lineage>
        <taxon>Bacteria</taxon>
        <taxon>Pseudomonadati</taxon>
        <taxon>Pseudomonadota</taxon>
        <taxon>Gammaproteobacteria</taxon>
        <taxon>Enterobacterales</taxon>
        <taxon>Enterobacteriaceae</taxon>
    </lineage>
</organism>
<protein>
    <submittedName>
        <fullName evidence="10">Aldehyde ferredoxin oxidoreductase</fullName>
        <ecNumber evidence="10">1.2.7.5</ecNumber>
    </submittedName>
</protein>
<feature type="domain" description="Aldehyde ferredoxin oxidoreductase N-terminal" evidence="9">
    <location>
        <begin position="5"/>
        <end position="206"/>
    </location>
</feature>